<organism evidence="1 2">
    <name type="scientific">Sphingomonas kaistensis</name>
    <dbReference type="NCBI Taxonomy" id="298708"/>
    <lineage>
        <taxon>Bacteria</taxon>
        <taxon>Pseudomonadati</taxon>
        <taxon>Pseudomonadota</taxon>
        <taxon>Alphaproteobacteria</taxon>
        <taxon>Sphingomonadales</taxon>
        <taxon>Sphingomonadaceae</taxon>
        <taxon>Sphingomonas</taxon>
    </lineage>
</organism>
<dbReference type="EMBL" id="CP145607">
    <property type="protein sequence ID" value="WWM70575.1"/>
    <property type="molecule type" value="Genomic_DNA"/>
</dbReference>
<evidence type="ECO:0000313" key="2">
    <source>
        <dbReference type="Proteomes" id="UP001382935"/>
    </source>
</evidence>
<evidence type="ECO:0000313" key="1">
    <source>
        <dbReference type="EMBL" id="WWM70575.1"/>
    </source>
</evidence>
<reference evidence="1 2" key="1">
    <citation type="submission" date="2024-02" db="EMBL/GenBank/DDBJ databases">
        <title>Full genome sequence of Sphingomonas kaistensis.</title>
        <authorList>
            <person name="Poletto B.L."/>
            <person name="Silva G."/>
            <person name="Galante D."/>
            <person name="Campos K.R."/>
            <person name="Santos M.B.N."/>
            <person name="Sacchi C.T."/>
        </authorList>
    </citation>
    <scope>NUCLEOTIDE SEQUENCE [LARGE SCALE GENOMIC DNA]</scope>
    <source>
        <strain evidence="1 2">MA4R</strain>
    </source>
</reference>
<gene>
    <name evidence="1" type="ORF">V6R86_07785</name>
</gene>
<name>A0ABZ2G463_9SPHN</name>
<sequence length="532" mass="58886">MRVPDCFQTLGIDPVADRKTIRQAYAARLKAMDIEANPDDYARLRDARDAALRYAEGAAVADIEALHSLHDFPVDTQLEASPTPDTDADSAAHLAADGDAMDAGEAEALRDELARDTNLIAGILDTAHQEERWLREDEHHEIARTWDHFVANPLLEHVGLLAQGSDIFAEMLAYNLPQSDLLIEPAALFFGWTKADELAANPALASVLDRRRDLGFARQLDQPSHPLHRAWKELRKPANDRSSRGWLVSTAKVQELLTLVRTRHPTLEYSMDSWRVGLWDRKGAGSRRTIFFAVWFVLLIAHLSLRYLQTDPAPTASASGRVVTTQPLRSSEEEWRTLASDLGLEEDPAGVRDRNPALYAWFERDWANAAAQGRTLDTYRAGIRNAVYLMAHAQWPNAPISLLRERAELDRATFTRLASTPDLCAEFTDGKMEAAGSEYSRAYERLTVKLIDKADPAAPLPEAGGTFNYTIPGEVVELAAKRARLEPQVFLAALDDKGATKTGCAARASLFDAMLAAPSKVSAKVLRDRYGG</sequence>
<proteinExistence type="predicted"/>
<protein>
    <recommendedName>
        <fullName evidence="3">J domain-containing protein</fullName>
    </recommendedName>
</protein>
<keyword evidence="2" id="KW-1185">Reference proteome</keyword>
<dbReference type="RefSeq" id="WP_338503446.1">
    <property type="nucleotide sequence ID" value="NZ_CP145607.1"/>
</dbReference>
<dbReference type="Proteomes" id="UP001382935">
    <property type="component" value="Chromosome"/>
</dbReference>
<evidence type="ECO:0008006" key="3">
    <source>
        <dbReference type="Google" id="ProtNLM"/>
    </source>
</evidence>
<accession>A0ABZ2G463</accession>